<comment type="caution">
    <text evidence="3">The sequence shown here is derived from an EMBL/GenBank/DDBJ whole genome shotgun (WGS) entry which is preliminary data.</text>
</comment>
<sequence>MLKGGIMEKIIRTNYLFDGIHPVQKGHIVMKDDKIIAKEFNWDYGLISDKRKLLCYDDDFVMPGLMDNHVFFSGYLRMQAGIDLSDCHTKAEALAKIKAVAAKKHGGPIYFHGFDCETWPEKPTSQDLDDLNYSGAISGIDQKRSYCWLNNYAKARYDLDETGTSAEAAVKLINELLADKKELTAAYQQYEKTLLACGVVATKEIVFDSADYFTWRPEGKIQTRFYIQAVAESLDIPRLINYQQTTFPKNVTFGGAKIMVDGVVAEETGDTYGAYSSGIDQPQIDYNKIAYLVKACNSQNIPCCLTTEGDKAAAKAAEILAQNSKRLPNGVYNSISDLEMITKETAQHMAEGKIVAEIYPQVLGLNESYEKSYMEKVLPYKYASRFFNYRALEEANILITSGTDLPLFITNLPEAIMRSVWRRFPQGKKRWQEENGLNCLSLLQSFTKNAFLANGIKDCGTLLKGQKAHLAIFNEDLTTQDITRLEQAKVIATYIDGQLVYQV</sequence>
<organism evidence="3 4">
    <name type="scientific">Enterococcus canintestini</name>
    <dbReference type="NCBI Taxonomy" id="317010"/>
    <lineage>
        <taxon>Bacteria</taxon>
        <taxon>Bacillati</taxon>
        <taxon>Bacillota</taxon>
        <taxon>Bacilli</taxon>
        <taxon>Lactobacillales</taxon>
        <taxon>Enterococcaceae</taxon>
        <taxon>Enterococcus</taxon>
    </lineage>
</organism>
<evidence type="ECO:0000313" key="4">
    <source>
        <dbReference type="Proteomes" id="UP000182835"/>
    </source>
</evidence>
<dbReference type="AlphaFoldDB" id="A0A1L8R6Q4"/>
<evidence type="ECO:0000256" key="1">
    <source>
        <dbReference type="SAM" id="Coils"/>
    </source>
</evidence>
<dbReference type="SUPFAM" id="SSF51338">
    <property type="entry name" value="Composite domain of metallo-dependent hydrolases"/>
    <property type="match status" value="1"/>
</dbReference>
<dbReference type="Gene3D" id="3.20.20.140">
    <property type="entry name" value="Metal-dependent hydrolases"/>
    <property type="match status" value="1"/>
</dbReference>
<name>A0A1L8R6Q4_9ENTE</name>
<dbReference type="Pfam" id="PF07969">
    <property type="entry name" value="Amidohydro_3"/>
    <property type="match status" value="1"/>
</dbReference>
<dbReference type="PANTHER" id="PTHR22642">
    <property type="entry name" value="IMIDAZOLONEPROPIONASE"/>
    <property type="match status" value="1"/>
</dbReference>
<gene>
    <name evidence="3" type="ORF">RU96_GL002256</name>
</gene>
<keyword evidence="1" id="KW-0175">Coiled coil</keyword>
<dbReference type="Proteomes" id="UP000182835">
    <property type="component" value="Unassembled WGS sequence"/>
</dbReference>
<dbReference type="PANTHER" id="PTHR22642:SF2">
    <property type="entry name" value="PROTEIN LONG AFTER FAR-RED 3"/>
    <property type="match status" value="1"/>
</dbReference>
<dbReference type="Gene3D" id="2.30.40.10">
    <property type="entry name" value="Urease, subunit C, domain 1"/>
    <property type="match status" value="1"/>
</dbReference>
<protein>
    <recommendedName>
        <fullName evidence="2">Amidohydrolase 3 domain-containing protein</fullName>
    </recommendedName>
</protein>
<accession>A0A1L8R6Q4</accession>
<evidence type="ECO:0000313" key="3">
    <source>
        <dbReference type="EMBL" id="OJG15443.1"/>
    </source>
</evidence>
<dbReference type="InterPro" id="IPR013108">
    <property type="entry name" value="Amidohydro_3"/>
</dbReference>
<dbReference type="GO" id="GO:0016810">
    <property type="term" value="F:hydrolase activity, acting on carbon-nitrogen (but not peptide) bonds"/>
    <property type="evidence" value="ECO:0007669"/>
    <property type="project" value="InterPro"/>
</dbReference>
<dbReference type="STRING" id="317010.RU96_GL002256"/>
<dbReference type="SUPFAM" id="SSF51556">
    <property type="entry name" value="Metallo-dependent hydrolases"/>
    <property type="match status" value="1"/>
</dbReference>
<feature type="coiled-coil region" evidence="1">
    <location>
        <begin position="166"/>
        <end position="193"/>
    </location>
</feature>
<dbReference type="InterPro" id="IPR032466">
    <property type="entry name" value="Metal_Hydrolase"/>
</dbReference>
<feature type="domain" description="Amidohydrolase 3" evidence="2">
    <location>
        <begin position="60"/>
        <end position="501"/>
    </location>
</feature>
<dbReference type="Gene3D" id="3.10.310.70">
    <property type="match status" value="1"/>
</dbReference>
<proteinExistence type="predicted"/>
<evidence type="ECO:0000259" key="2">
    <source>
        <dbReference type="Pfam" id="PF07969"/>
    </source>
</evidence>
<dbReference type="InterPro" id="IPR011059">
    <property type="entry name" value="Metal-dep_hydrolase_composite"/>
</dbReference>
<reference evidence="3 4" key="1">
    <citation type="submission" date="2014-12" db="EMBL/GenBank/DDBJ databases">
        <title>Draft genome sequences of 29 type strains of Enterococci.</title>
        <authorList>
            <person name="Zhong Z."/>
            <person name="Sun Z."/>
            <person name="Liu W."/>
            <person name="Zhang W."/>
            <person name="Zhang H."/>
        </authorList>
    </citation>
    <scope>NUCLEOTIDE SEQUENCE [LARGE SCALE GENOMIC DNA]</scope>
    <source>
        <strain evidence="3 4">DSM 21207</strain>
    </source>
</reference>
<dbReference type="EMBL" id="JXKG01000007">
    <property type="protein sequence ID" value="OJG15443.1"/>
    <property type="molecule type" value="Genomic_DNA"/>
</dbReference>